<protein>
    <recommendedName>
        <fullName evidence="4">Lipoprotein</fullName>
    </recommendedName>
</protein>
<dbReference type="AlphaFoldDB" id="A0A3P3QUE2"/>
<keyword evidence="1" id="KW-0732">Signal</keyword>
<keyword evidence="3" id="KW-1185">Reference proteome</keyword>
<dbReference type="EMBL" id="RRCF01000001">
    <property type="protein sequence ID" value="RRJ24129.1"/>
    <property type="molecule type" value="Genomic_DNA"/>
</dbReference>
<reference evidence="2 3" key="1">
    <citation type="submission" date="2018-11" db="EMBL/GenBank/DDBJ databases">
        <title>Draft genome analysis of Rheinheimera mesophila isolated from an industrial waste site.</title>
        <authorList>
            <person name="Yu Q."/>
            <person name="Qi Y."/>
            <person name="Zhang H."/>
            <person name="Lu Y."/>
            <person name="Pu J."/>
        </authorList>
    </citation>
    <scope>NUCLEOTIDE SEQUENCE [LARGE SCALE GENOMIC DNA]</scope>
    <source>
        <strain evidence="2 3">IITR13</strain>
    </source>
</reference>
<organism evidence="2 3">
    <name type="scientific">Rheinheimera mesophila</name>
    <dbReference type="NCBI Taxonomy" id="1547515"/>
    <lineage>
        <taxon>Bacteria</taxon>
        <taxon>Pseudomonadati</taxon>
        <taxon>Pseudomonadota</taxon>
        <taxon>Gammaproteobacteria</taxon>
        <taxon>Chromatiales</taxon>
        <taxon>Chromatiaceae</taxon>
        <taxon>Rheinheimera</taxon>
    </lineage>
</organism>
<dbReference type="Proteomes" id="UP000276260">
    <property type="component" value="Unassembled WGS sequence"/>
</dbReference>
<accession>A0A3P3QUE2</accession>
<dbReference type="Pfam" id="PF03923">
    <property type="entry name" value="Lipoprotein_16"/>
    <property type="match status" value="1"/>
</dbReference>
<feature type="signal peptide" evidence="1">
    <location>
        <begin position="1"/>
        <end position="17"/>
    </location>
</feature>
<name>A0A3P3QUE2_9GAMM</name>
<gene>
    <name evidence="2" type="ORF">EIK76_06285</name>
</gene>
<proteinExistence type="predicted"/>
<comment type="caution">
    <text evidence="2">The sequence shown here is derived from an EMBL/GenBank/DDBJ whole genome shotgun (WGS) entry which is preliminary data.</text>
</comment>
<evidence type="ECO:0000313" key="2">
    <source>
        <dbReference type="EMBL" id="RRJ24129.1"/>
    </source>
</evidence>
<dbReference type="PROSITE" id="PS51257">
    <property type="entry name" value="PROKAR_LIPOPROTEIN"/>
    <property type="match status" value="1"/>
</dbReference>
<dbReference type="OrthoDB" id="5765231at2"/>
<sequence>MRPFLRPALVAFSLALAACSSTSSSFLVTPQVFWNQSKTLAGAEFVLTVVDQRPSDQTLFLRKGTSVTSLPTSNNLAQQLESTLTDAFTAQGAKLTSSSVTTMTVQILKLSADADQRTVEHLVKNDVELRIEIQNHNGSFDKVYAGKSSFSGPFKLDNAAAEVKLRVLTEQVLAELLNDSSWHPYVKG</sequence>
<dbReference type="InterPro" id="IPR005619">
    <property type="entry name" value="Uncharacterised_YajG"/>
</dbReference>
<evidence type="ECO:0000313" key="3">
    <source>
        <dbReference type="Proteomes" id="UP000276260"/>
    </source>
</evidence>
<evidence type="ECO:0008006" key="4">
    <source>
        <dbReference type="Google" id="ProtNLM"/>
    </source>
</evidence>
<feature type="chain" id="PRO_5018791484" description="Lipoprotein" evidence="1">
    <location>
        <begin position="18"/>
        <end position="188"/>
    </location>
</feature>
<evidence type="ECO:0000256" key="1">
    <source>
        <dbReference type="SAM" id="SignalP"/>
    </source>
</evidence>